<evidence type="ECO:0000313" key="2">
    <source>
        <dbReference type="EMBL" id="BEH01380.1"/>
    </source>
</evidence>
<reference evidence="2" key="1">
    <citation type="journal article" date="2024" name="Int. J. Syst. Evol. Microbiol.">
        <title>Brooklawnia propionicigenes sp. nov., a facultatively anaerobic, propionate-producing bacterium isolated from a methanogenic reactor treating waste from cattle farms.</title>
        <authorList>
            <person name="Akita Y."/>
            <person name="Ueki A."/>
            <person name="Tonouchi A."/>
            <person name="Sugawara Y."/>
            <person name="Honma S."/>
            <person name="Kaku N."/>
            <person name="Ueki K."/>
        </authorList>
    </citation>
    <scope>NUCLEOTIDE SEQUENCE</scope>
    <source>
        <strain evidence="2">SH051</strain>
    </source>
</reference>
<proteinExistence type="predicted"/>
<evidence type="ECO:0000256" key="1">
    <source>
        <dbReference type="SAM" id="MobiDB-lite"/>
    </source>
</evidence>
<evidence type="ECO:0000313" key="3">
    <source>
        <dbReference type="Proteomes" id="UP001431656"/>
    </source>
</evidence>
<dbReference type="CDD" id="cd09755">
    <property type="entry name" value="Cas2_I-E"/>
    <property type="match status" value="1"/>
</dbReference>
<name>A0AAN0KGW1_9ACTN</name>
<accession>A0AAN0KGW1</accession>
<keyword evidence="3" id="KW-1185">Reference proteome</keyword>
<dbReference type="KEGG" id="broo:brsh051_06610"/>
<organism evidence="2 3">
    <name type="scientific">Brooklawnia propionicigenes</name>
    <dbReference type="NCBI Taxonomy" id="3041175"/>
    <lineage>
        <taxon>Bacteria</taxon>
        <taxon>Bacillati</taxon>
        <taxon>Actinomycetota</taxon>
        <taxon>Actinomycetes</taxon>
        <taxon>Propionibacteriales</taxon>
        <taxon>Propionibacteriaceae</taxon>
        <taxon>Brooklawnia</taxon>
    </lineage>
</organism>
<dbReference type="Proteomes" id="UP001431656">
    <property type="component" value="Chromosome"/>
</dbReference>
<dbReference type="EMBL" id="AP028056">
    <property type="protein sequence ID" value="BEH01380.1"/>
    <property type="molecule type" value="Genomic_DNA"/>
</dbReference>
<protein>
    <submittedName>
        <fullName evidence="2">Uncharacterized protein</fullName>
    </submittedName>
</protein>
<sequence>MLVLTACPQGLRGSLTRWLLEISPGVFVGHVSARVRDALWAQTMDMIKDGKAIMVYPAKNEQGFEFKTHRHDWDLVDVDGIRLLQRPSQDSAGKPTMRHGWSKASHYRRRRG</sequence>
<dbReference type="Gene3D" id="3.30.70.240">
    <property type="match status" value="1"/>
</dbReference>
<dbReference type="Pfam" id="PF09707">
    <property type="entry name" value="Cas_Cas2CT1978"/>
    <property type="match status" value="1"/>
</dbReference>
<feature type="compositionally biased region" description="Basic residues" evidence="1">
    <location>
        <begin position="96"/>
        <end position="112"/>
    </location>
</feature>
<feature type="region of interest" description="Disordered" evidence="1">
    <location>
        <begin position="86"/>
        <end position="112"/>
    </location>
</feature>
<dbReference type="InterPro" id="IPR010152">
    <property type="entry name" value="CRISPR-assoc_prot_Cas2_sub"/>
</dbReference>
<dbReference type="NCBIfam" id="TIGR01873">
    <property type="entry name" value="cas_CT1978"/>
    <property type="match status" value="1"/>
</dbReference>
<gene>
    <name evidence="2" type="ORF">brsh051_06610</name>
</gene>
<dbReference type="AlphaFoldDB" id="A0AAN0KGW1"/>